<dbReference type="GO" id="GO:0003700">
    <property type="term" value="F:DNA-binding transcription factor activity"/>
    <property type="evidence" value="ECO:0007669"/>
    <property type="project" value="TreeGrafter"/>
</dbReference>
<accession>A0A225SS29</accession>
<dbReference type="Pfam" id="PF01614">
    <property type="entry name" value="IclR_C"/>
    <property type="match status" value="1"/>
</dbReference>
<dbReference type="PANTHER" id="PTHR30136">
    <property type="entry name" value="HELIX-TURN-HELIX TRANSCRIPTIONAL REGULATOR, ICLR FAMILY"/>
    <property type="match status" value="1"/>
</dbReference>
<gene>
    <name evidence="7" type="ORF">CEJ45_16015</name>
</gene>
<dbReference type="SUPFAM" id="SSF55781">
    <property type="entry name" value="GAF domain-like"/>
    <property type="match status" value="1"/>
</dbReference>
<evidence type="ECO:0000313" key="8">
    <source>
        <dbReference type="Proteomes" id="UP000214747"/>
    </source>
</evidence>
<dbReference type="PANTHER" id="PTHR30136:SF34">
    <property type="entry name" value="TRANSCRIPTIONAL REGULATOR"/>
    <property type="match status" value="1"/>
</dbReference>
<feature type="domain" description="HTH iclR-type" evidence="5">
    <location>
        <begin position="69"/>
        <end position="129"/>
    </location>
</feature>
<dbReference type="AlphaFoldDB" id="A0A225SS29"/>
<dbReference type="Pfam" id="PF09339">
    <property type="entry name" value="HTH_IclR"/>
    <property type="match status" value="1"/>
</dbReference>
<dbReference type="GO" id="GO:0045892">
    <property type="term" value="P:negative regulation of DNA-templated transcription"/>
    <property type="evidence" value="ECO:0007669"/>
    <property type="project" value="TreeGrafter"/>
</dbReference>
<dbReference type="InterPro" id="IPR036390">
    <property type="entry name" value="WH_DNA-bd_sf"/>
</dbReference>
<dbReference type="PROSITE" id="PS51078">
    <property type="entry name" value="ICLR_ED"/>
    <property type="match status" value="1"/>
</dbReference>
<dbReference type="InterPro" id="IPR012794">
    <property type="entry name" value="PcaR_PcaU"/>
</dbReference>
<dbReference type="EMBL" id="NJGV01000016">
    <property type="protein sequence ID" value="OWY33616.1"/>
    <property type="molecule type" value="Genomic_DNA"/>
</dbReference>
<dbReference type="GO" id="GO:0045893">
    <property type="term" value="P:positive regulation of DNA-templated transcription"/>
    <property type="evidence" value="ECO:0007669"/>
    <property type="project" value="InterPro"/>
</dbReference>
<dbReference type="Gene3D" id="3.30.450.40">
    <property type="match status" value="1"/>
</dbReference>
<dbReference type="InterPro" id="IPR036388">
    <property type="entry name" value="WH-like_DNA-bd_sf"/>
</dbReference>
<evidence type="ECO:0000256" key="4">
    <source>
        <dbReference type="SAM" id="MobiDB-lite"/>
    </source>
</evidence>
<organism evidence="7 8">
    <name type="scientific">Herbaspirillum aquaticum</name>
    <dbReference type="NCBI Taxonomy" id="568783"/>
    <lineage>
        <taxon>Bacteria</taxon>
        <taxon>Pseudomonadati</taxon>
        <taxon>Pseudomonadota</taxon>
        <taxon>Betaproteobacteria</taxon>
        <taxon>Burkholderiales</taxon>
        <taxon>Oxalobacteraceae</taxon>
        <taxon>Herbaspirillum</taxon>
    </lineage>
</organism>
<dbReference type="InterPro" id="IPR050707">
    <property type="entry name" value="HTH_MetabolicPath_Reg"/>
</dbReference>
<dbReference type="SMART" id="SM00346">
    <property type="entry name" value="HTH_ICLR"/>
    <property type="match status" value="1"/>
</dbReference>
<dbReference type="PROSITE" id="PS51077">
    <property type="entry name" value="HTH_ICLR"/>
    <property type="match status" value="1"/>
</dbReference>
<comment type="caution">
    <text evidence="7">The sequence shown here is derived from an EMBL/GenBank/DDBJ whole genome shotgun (WGS) entry which is preliminary data.</text>
</comment>
<keyword evidence="8" id="KW-1185">Reference proteome</keyword>
<dbReference type="NCBIfam" id="TIGR02431">
    <property type="entry name" value="pcaR_pcaU"/>
    <property type="match status" value="1"/>
</dbReference>
<protein>
    <submittedName>
        <fullName evidence="7">IclR family transcriptional regulator</fullName>
    </submittedName>
</protein>
<keyword evidence="3" id="KW-0804">Transcription</keyword>
<dbReference type="Gene3D" id="1.10.10.10">
    <property type="entry name" value="Winged helix-like DNA-binding domain superfamily/Winged helix DNA-binding domain"/>
    <property type="match status" value="1"/>
</dbReference>
<dbReference type="InterPro" id="IPR005471">
    <property type="entry name" value="Tscrpt_reg_IclR_N"/>
</dbReference>
<feature type="region of interest" description="Disordered" evidence="4">
    <location>
        <begin position="1"/>
        <end position="51"/>
    </location>
</feature>
<feature type="domain" description="IclR-ED" evidence="6">
    <location>
        <begin position="130"/>
        <end position="313"/>
    </location>
</feature>
<dbReference type="RefSeq" id="WP_088756062.1">
    <property type="nucleotide sequence ID" value="NZ_JARJFG010000041.1"/>
</dbReference>
<reference evidence="7 8" key="1">
    <citation type="journal article" date="2010" name="Int. J. Syst. Evol. Microbiol.">
        <title>Reclassification of Herbaspirillum putei as a later heterotypic synonym of Herbaspirillum huttiense, with the description of H. huttiense subsp. huttiense subsp. nov. and H. huttiense subsp. putei subsp. nov., comb. nov., and description of Herbaspirillum aquaticum sp. nov.</title>
        <authorList>
            <person name="Dobritsa A.P."/>
            <person name="Reddy M.C."/>
            <person name="Samadpour M."/>
        </authorList>
    </citation>
    <scope>NUCLEOTIDE SEQUENCE [LARGE SCALE GENOMIC DNA]</scope>
    <source>
        <strain evidence="7 8">IEH 4430</strain>
    </source>
</reference>
<evidence type="ECO:0000313" key="7">
    <source>
        <dbReference type="EMBL" id="OWY33616.1"/>
    </source>
</evidence>
<evidence type="ECO:0000259" key="5">
    <source>
        <dbReference type="PROSITE" id="PS51077"/>
    </source>
</evidence>
<sequence length="313" mass="33572">MSTAPAAKPRKTAAKSTPAVKDAKSLKSAPATTRRSKARDQEPAADAPGAERELTIAEEIDALTDPSFMTSLARGLAVIRAFSDSRRSLTIAQISQKTGIPRAAVRRCLHTLKQLGYADSDVNNFSLRPKILTLGYSYLSSTPLTVSAQPYLNNISRTLGESCSLAVLDDNEVLYVARSATSRVMSVALNTGSRLPAYCTSLGRAMLAHLPDEQLKAYFEKVKLRALTDKTVVSQKRLRDILAGVREQGYAVIDEELEVGLRSIAVPVRGASGNVLAALNVGAQAARVSVAQMEEEILPVLLRGAQDLSVLLP</sequence>
<dbReference type="InterPro" id="IPR014757">
    <property type="entry name" value="Tscrpt_reg_IclR_C"/>
</dbReference>
<keyword evidence="1" id="KW-0805">Transcription regulation</keyword>
<evidence type="ECO:0000256" key="1">
    <source>
        <dbReference type="ARBA" id="ARBA00023015"/>
    </source>
</evidence>
<dbReference type="Proteomes" id="UP000214747">
    <property type="component" value="Unassembled WGS sequence"/>
</dbReference>
<evidence type="ECO:0000256" key="3">
    <source>
        <dbReference type="ARBA" id="ARBA00023163"/>
    </source>
</evidence>
<dbReference type="GO" id="GO:0003677">
    <property type="term" value="F:DNA binding"/>
    <property type="evidence" value="ECO:0007669"/>
    <property type="project" value="UniProtKB-KW"/>
</dbReference>
<proteinExistence type="predicted"/>
<evidence type="ECO:0000259" key="6">
    <source>
        <dbReference type="PROSITE" id="PS51078"/>
    </source>
</evidence>
<dbReference type="GO" id="GO:0046278">
    <property type="term" value="P:3,4-dihydroxybenzoate metabolic process"/>
    <property type="evidence" value="ECO:0007669"/>
    <property type="project" value="InterPro"/>
</dbReference>
<keyword evidence="2" id="KW-0238">DNA-binding</keyword>
<name>A0A225SS29_9BURK</name>
<dbReference type="SUPFAM" id="SSF46785">
    <property type="entry name" value="Winged helix' DNA-binding domain"/>
    <property type="match status" value="1"/>
</dbReference>
<dbReference type="InterPro" id="IPR029016">
    <property type="entry name" value="GAF-like_dom_sf"/>
</dbReference>
<evidence type="ECO:0000256" key="2">
    <source>
        <dbReference type="ARBA" id="ARBA00023125"/>
    </source>
</evidence>